<name>A0A432WEF2_9GAMM</name>
<dbReference type="SUPFAM" id="SSF159245">
    <property type="entry name" value="AttH-like"/>
    <property type="match status" value="1"/>
</dbReference>
<gene>
    <name evidence="1" type="ORF">CWE14_12205</name>
</gene>
<organism evidence="1 2">
    <name type="scientific">Aliidiomarina soli</name>
    <dbReference type="NCBI Taxonomy" id="1928574"/>
    <lineage>
        <taxon>Bacteria</taxon>
        <taxon>Pseudomonadati</taxon>
        <taxon>Pseudomonadota</taxon>
        <taxon>Gammaproteobacteria</taxon>
        <taxon>Alteromonadales</taxon>
        <taxon>Idiomarinaceae</taxon>
        <taxon>Aliidiomarina</taxon>
    </lineage>
</organism>
<evidence type="ECO:0000313" key="1">
    <source>
        <dbReference type="EMBL" id="RUO31246.1"/>
    </source>
</evidence>
<dbReference type="Gene3D" id="2.40.370.10">
    <property type="entry name" value="AttH-like domain"/>
    <property type="match status" value="1"/>
</dbReference>
<dbReference type="EMBL" id="PIPO01000005">
    <property type="protein sequence ID" value="RUO31246.1"/>
    <property type="molecule type" value="Genomic_DNA"/>
</dbReference>
<protein>
    <submittedName>
        <fullName evidence="1">Uncharacterized protein</fullName>
    </submittedName>
</protein>
<dbReference type="Pfam" id="PF17186">
    <property type="entry name" value="Lipocalin_9"/>
    <property type="match status" value="1"/>
</dbReference>
<reference evidence="1 2" key="1">
    <citation type="journal article" date="2011" name="Front. Microbiol.">
        <title>Genomic signatures of strain selection and enhancement in Bacillus atrophaeus var. globigii, a historical biowarfare simulant.</title>
        <authorList>
            <person name="Gibbons H.S."/>
            <person name="Broomall S.M."/>
            <person name="McNew L.A."/>
            <person name="Daligault H."/>
            <person name="Chapman C."/>
            <person name="Bruce D."/>
            <person name="Karavis M."/>
            <person name="Krepps M."/>
            <person name="McGregor P.A."/>
            <person name="Hong C."/>
            <person name="Park K.H."/>
            <person name="Akmal A."/>
            <person name="Feldman A."/>
            <person name="Lin J.S."/>
            <person name="Chang W.E."/>
            <person name="Higgs B.W."/>
            <person name="Demirev P."/>
            <person name="Lindquist J."/>
            <person name="Liem A."/>
            <person name="Fochler E."/>
            <person name="Read T.D."/>
            <person name="Tapia R."/>
            <person name="Johnson S."/>
            <person name="Bishop-Lilly K.A."/>
            <person name="Detter C."/>
            <person name="Han C."/>
            <person name="Sozhamannan S."/>
            <person name="Rosenzweig C.N."/>
            <person name="Skowronski E.W."/>
        </authorList>
    </citation>
    <scope>NUCLEOTIDE SEQUENCE [LARGE SCALE GENOMIC DNA]</scope>
    <source>
        <strain evidence="1 2">Y4G10-17</strain>
    </source>
</reference>
<accession>A0A432WEF2</accession>
<dbReference type="AlphaFoldDB" id="A0A432WEF2"/>
<evidence type="ECO:0000313" key="2">
    <source>
        <dbReference type="Proteomes" id="UP000287823"/>
    </source>
</evidence>
<dbReference type="InterPro" id="IPR023374">
    <property type="entry name" value="AttH-like_dom_sf"/>
</dbReference>
<comment type="caution">
    <text evidence="1">The sequence shown here is derived from an EMBL/GenBank/DDBJ whole genome shotgun (WGS) entry which is preliminary data.</text>
</comment>
<dbReference type="Proteomes" id="UP000287823">
    <property type="component" value="Unassembled WGS sequence"/>
</dbReference>
<proteinExistence type="predicted"/>
<sequence length="133" mass="14270">MAIWDAVSPSTDSYAWATVMYPDGTHVVAEVEPLAAGASESWTSAESGNTYPTRWQVRIPALDAYLTVDVTGNRHQEIVIHGDGRYEATAAFSGMYQGEDVSGKSYVEMFGDWQSKTAASQASPAASPGMVEN</sequence>
<dbReference type="RefSeq" id="WP_126799617.1">
    <property type="nucleotide sequence ID" value="NZ_PIPO01000005.1"/>
</dbReference>
<keyword evidence="2" id="KW-1185">Reference proteome</keyword>